<gene>
    <name evidence="2" type="ORF">AKJ62_04250</name>
</gene>
<feature type="domain" description="GLUG" evidence="1">
    <location>
        <begin position="272"/>
        <end position="298"/>
    </location>
</feature>
<comment type="caution">
    <text evidence="2">The sequence shown here is derived from an EMBL/GenBank/DDBJ whole genome shotgun (WGS) entry which is preliminary data.</text>
</comment>
<evidence type="ECO:0000259" key="1">
    <source>
        <dbReference type="Pfam" id="PF07581"/>
    </source>
</evidence>
<protein>
    <recommendedName>
        <fullName evidence="1">GLUG domain-containing protein</fullName>
    </recommendedName>
</protein>
<dbReference type="EMBL" id="LHXL01000072">
    <property type="protein sequence ID" value="KXA88890.1"/>
    <property type="molecule type" value="Genomic_DNA"/>
</dbReference>
<accession>A0A133U3X5</accession>
<organism evidence="2 3">
    <name type="scientific">candidate division MSBL1 archaeon SCGC-AAA259D14</name>
    <dbReference type="NCBI Taxonomy" id="1698261"/>
    <lineage>
        <taxon>Archaea</taxon>
        <taxon>Methanobacteriati</taxon>
        <taxon>Methanobacteriota</taxon>
        <taxon>candidate division MSBL1</taxon>
    </lineage>
</organism>
<evidence type="ECO:0000313" key="3">
    <source>
        <dbReference type="Proteomes" id="UP000070589"/>
    </source>
</evidence>
<dbReference type="Proteomes" id="UP000070589">
    <property type="component" value="Unassembled WGS sequence"/>
</dbReference>
<keyword evidence="3" id="KW-1185">Reference proteome</keyword>
<dbReference type="Pfam" id="PF07581">
    <property type="entry name" value="Glug"/>
    <property type="match status" value="1"/>
</dbReference>
<dbReference type="AlphaFoldDB" id="A0A133U3X5"/>
<evidence type="ECO:0000313" key="2">
    <source>
        <dbReference type="EMBL" id="KXA88890.1"/>
    </source>
</evidence>
<name>A0A133U3X5_9EURY</name>
<dbReference type="InterPro" id="IPR011493">
    <property type="entry name" value="GLUG"/>
</dbReference>
<sequence length="487" mass="53625">MLFLGLLVVPAVNGQFPFEGGSGTEEDPYQIANVEQLQSIWRDLTAHYVLVDDIDASETETWNLDDEFIGEKLGIGMKMEFQTYHSPILSDSENVYVRWRDWSENGVWKEKPVDKNDYEINYETGKITFDESPDELYNIEDIDSVKIDYRTIDEHPRGFDPVGQTWRNRFKGSFHGRGNVIKNLYICRPDEENVGLFGYTGDGTEFRNVRIENAKVIGNGRVGILVGMNGGEVSKVFANGNVAGFVKTGLLLGRNCGSVSSSYSTGYVEGKNWGIGGLIGINSGDATVSNCYSTGNVSGRVDVGGLIGRMFRGGKVTNSYSIGEVTGGGLVGGKTSESEVSNSFWDVETSGAKTSAGGAGKTTREMKDIRTFTNVEWSMGLSKSWDFEEVWGINNVNPEQNNNGYPFLGWQDENHDLGDPAHFEIINFEVSLEIVESSESLVVSVEVKNVGDLGAVREVEFFVNGELEDSERVNLFGGENINLSFTT</sequence>
<dbReference type="Gene3D" id="2.160.20.110">
    <property type="match status" value="1"/>
</dbReference>
<feature type="non-terminal residue" evidence="2">
    <location>
        <position position="487"/>
    </location>
</feature>
<reference evidence="2 3" key="1">
    <citation type="journal article" date="2016" name="Sci. Rep.">
        <title>Metabolic traits of an uncultured archaeal lineage -MSBL1- from brine pools of the Red Sea.</title>
        <authorList>
            <person name="Mwirichia R."/>
            <person name="Alam I."/>
            <person name="Rashid M."/>
            <person name="Vinu M."/>
            <person name="Ba-Alawi W."/>
            <person name="Anthony Kamau A."/>
            <person name="Kamanda Ngugi D."/>
            <person name="Goker M."/>
            <person name="Klenk H.P."/>
            <person name="Bajic V."/>
            <person name="Stingl U."/>
        </authorList>
    </citation>
    <scope>NUCLEOTIDE SEQUENCE [LARGE SCALE GENOMIC DNA]</scope>
    <source>
        <strain evidence="2">SCGC-AAA259D14</strain>
    </source>
</reference>
<proteinExistence type="predicted"/>